<dbReference type="EMBL" id="JAWDGP010003604">
    <property type="protein sequence ID" value="KAK3772799.1"/>
    <property type="molecule type" value="Genomic_DNA"/>
</dbReference>
<protein>
    <submittedName>
        <fullName evidence="1">Uncharacterized protein</fullName>
    </submittedName>
</protein>
<proteinExistence type="predicted"/>
<dbReference type="Proteomes" id="UP001283361">
    <property type="component" value="Unassembled WGS sequence"/>
</dbReference>
<keyword evidence="2" id="KW-1185">Reference proteome</keyword>
<name>A0AAE1DJA1_9GAST</name>
<accession>A0AAE1DJA1</accession>
<evidence type="ECO:0000313" key="2">
    <source>
        <dbReference type="Proteomes" id="UP001283361"/>
    </source>
</evidence>
<comment type="caution">
    <text evidence="1">The sequence shown here is derived from an EMBL/GenBank/DDBJ whole genome shotgun (WGS) entry which is preliminary data.</text>
</comment>
<dbReference type="AlphaFoldDB" id="A0AAE1DJA1"/>
<sequence length="86" mass="9595">MVLPIWGGVAASSTKCWATNLLKEKQRNCPLSSNISEPHRRVHQHPIDDAKEKAGATIYEISDPSRKGCKAYPATCRPHPCYSYNL</sequence>
<reference evidence="1" key="1">
    <citation type="journal article" date="2023" name="G3 (Bethesda)">
        <title>A reference genome for the long-term kleptoplast-retaining sea slug Elysia crispata morphotype clarki.</title>
        <authorList>
            <person name="Eastman K.E."/>
            <person name="Pendleton A.L."/>
            <person name="Shaikh M.A."/>
            <person name="Suttiyut T."/>
            <person name="Ogas R."/>
            <person name="Tomko P."/>
            <person name="Gavelis G."/>
            <person name="Widhalm J.R."/>
            <person name="Wisecaver J.H."/>
        </authorList>
    </citation>
    <scope>NUCLEOTIDE SEQUENCE</scope>
    <source>
        <strain evidence="1">ECLA1</strain>
    </source>
</reference>
<organism evidence="1 2">
    <name type="scientific">Elysia crispata</name>
    <name type="common">lettuce slug</name>
    <dbReference type="NCBI Taxonomy" id="231223"/>
    <lineage>
        <taxon>Eukaryota</taxon>
        <taxon>Metazoa</taxon>
        <taxon>Spiralia</taxon>
        <taxon>Lophotrochozoa</taxon>
        <taxon>Mollusca</taxon>
        <taxon>Gastropoda</taxon>
        <taxon>Heterobranchia</taxon>
        <taxon>Euthyneura</taxon>
        <taxon>Panpulmonata</taxon>
        <taxon>Sacoglossa</taxon>
        <taxon>Placobranchoidea</taxon>
        <taxon>Plakobranchidae</taxon>
        <taxon>Elysia</taxon>
    </lineage>
</organism>
<gene>
    <name evidence="1" type="ORF">RRG08_011198</name>
</gene>
<evidence type="ECO:0000313" key="1">
    <source>
        <dbReference type="EMBL" id="KAK3772799.1"/>
    </source>
</evidence>